<dbReference type="EMBL" id="CKGU01000001">
    <property type="protein sequence ID" value="CIS20260.1"/>
    <property type="molecule type" value="Genomic_DNA"/>
</dbReference>
<dbReference type="EMBL" id="VMVH01000033">
    <property type="protein sequence ID" value="TVW27899.1"/>
    <property type="molecule type" value="Genomic_DNA"/>
</dbReference>
<dbReference type="Proteomes" id="UP000040910">
    <property type="component" value="Unassembled WGS sequence"/>
</dbReference>
<evidence type="ECO:0000313" key="3">
    <source>
        <dbReference type="EMBL" id="CIS20260.1"/>
    </source>
</evidence>
<dbReference type="EMBL" id="CKRE01000026">
    <property type="protein sequence ID" value="CIY87291.1"/>
    <property type="molecule type" value="Genomic_DNA"/>
</dbReference>
<dbReference type="Proteomes" id="UP000042512">
    <property type="component" value="Unassembled WGS sequence"/>
</dbReference>
<dbReference type="EMBL" id="WNHN01000011">
    <property type="protein sequence ID" value="MTV76497.1"/>
    <property type="molecule type" value="Genomic_DNA"/>
</dbReference>
<dbReference type="Proteomes" id="UP000729182">
    <property type="component" value="Unassembled WGS sequence"/>
</dbReference>
<evidence type="ECO:0000313" key="8">
    <source>
        <dbReference type="EMBL" id="TVW27899.1"/>
    </source>
</evidence>
<feature type="domain" description="DUF1829" evidence="2">
    <location>
        <begin position="160"/>
        <end position="249"/>
    </location>
</feature>
<dbReference type="EMBL" id="CKLF01000044">
    <property type="protein sequence ID" value="CIV47865.1"/>
    <property type="molecule type" value="Genomic_DNA"/>
</dbReference>
<evidence type="ECO:0000313" key="5">
    <source>
        <dbReference type="EMBL" id="CIY87291.1"/>
    </source>
</evidence>
<dbReference type="RefSeq" id="WP_000994488.1">
    <property type="nucleotide sequence ID" value="NZ_AP017971.1"/>
</dbReference>
<evidence type="ECO:0000259" key="2">
    <source>
        <dbReference type="Pfam" id="PF08862"/>
    </source>
</evidence>
<evidence type="ECO:0000313" key="4">
    <source>
        <dbReference type="EMBL" id="CIV47865.1"/>
    </source>
</evidence>
<reference evidence="7" key="4">
    <citation type="submission" date="2019-11" db="EMBL/GenBank/DDBJ databases">
        <title>Growth characteristics of pneumococcus vary with the chemical composition of the capsule and with environmental conditions.</title>
        <authorList>
            <person name="Tothpal A."/>
            <person name="Desobry K."/>
            <person name="Joshi S."/>
            <person name="Wyllie A.L."/>
            <person name="Weinberger D.M."/>
        </authorList>
    </citation>
    <scope>NUCLEOTIDE SEQUENCE</scope>
    <source>
        <strain evidence="7">Pnumococcus10A</strain>
    </source>
</reference>
<dbReference type="Proteomes" id="UP000042745">
    <property type="component" value="Unassembled WGS sequence"/>
</dbReference>
<reference evidence="8 13" key="3">
    <citation type="submission" date="2019-07" db="EMBL/GenBank/DDBJ databases">
        <authorList>
            <person name="Mohale T."/>
        </authorList>
    </citation>
    <scope>NUCLEOTIDE SEQUENCE [LARGE SCALE GENOMIC DNA]</scope>
    <source>
        <strain evidence="8 13">NTPn 189</strain>
    </source>
</reference>
<evidence type="ECO:0000313" key="10">
    <source>
        <dbReference type="Proteomes" id="UP000042512"/>
    </source>
</evidence>
<evidence type="ECO:0000313" key="9">
    <source>
        <dbReference type="Proteomes" id="UP000040910"/>
    </source>
</evidence>
<reference evidence="6 12" key="1">
    <citation type="submission" date="2015-03" db="EMBL/GenBank/DDBJ databases">
        <authorList>
            <person name="Murphy D."/>
        </authorList>
    </citation>
    <scope>NUCLEOTIDE SEQUENCE [LARGE SCALE GENOMIC DNA]</scope>
    <source>
        <strain evidence="6 12">SMRU1708</strain>
    </source>
</reference>
<dbReference type="PATRIC" id="fig|1313.5272.peg.963"/>
<feature type="domain" description="DUF1828" evidence="1">
    <location>
        <begin position="32"/>
        <end position="121"/>
    </location>
</feature>
<accession>A0A098Z6A7</accession>
<evidence type="ECO:0000313" key="6">
    <source>
        <dbReference type="EMBL" id="COR47464.1"/>
    </source>
</evidence>
<name>A0A098Z6A7_STREE</name>
<evidence type="ECO:0000313" key="11">
    <source>
        <dbReference type="Proteomes" id="UP000042745"/>
    </source>
</evidence>
<dbReference type="Pfam" id="PF08861">
    <property type="entry name" value="DUF1828"/>
    <property type="match status" value="1"/>
</dbReference>
<sequence>MNATDIKNTYLNYIKENAVFNDVTDTHTEVITPFIDPLGEAIGFSIKSNGKHLTVTDDGYTIWNLSINNIDVTKKGRRQDIFNSLLHFNGFDLHDGAIERTTGKEHLGQVIHDMTQLLMNVYDFIQLTPNNIKSQFLDDVKSYFMKNEHYTVFPAFSIAGKSRLEHRFNFVFMSKGISKIARVHNNITKQQVDTILASWLDTSEYRRKEYGDTEQLYIIVSDEGYNNIKDDHQIALQEYGINILNFSDKEQLEIQLGK</sequence>
<dbReference type="EMBL" id="CRVC01000006">
    <property type="protein sequence ID" value="COR47464.1"/>
    <property type="molecule type" value="Genomic_DNA"/>
</dbReference>
<dbReference type="Proteomes" id="UP000046095">
    <property type="component" value="Unassembled WGS sequence"/>
</dbReference>
<evidence type="ECO:0000259" key="1">
    <source>
        <dbReference type="Pfam" id="PF08861"/>
    </source>
</evidence>
<gene>
    <name evidence="8" type="ORF">AZK02_03155</name>
    <name evidence="4" type="ORF">ERS019316_02004</name>
    <name evidence="3" type="ORF">ERS019486_00178</name>
    <name evidence="5" type="ORF">ERS020485_01635</name>
    <name evidence="6" type="ORF">ERS021218_00763</name>
    <name evidence="7" type="ORF">GM535_04085</name>
</gene>
<reference evidence="9 10" key="2">
    <citation type="submission" date="2015-03" db="EMBL/GenBank/DDBJ databases">
        <authorList>
            <consortium name="Pathogen Informatics"/>
            <person name="Murphy D."/>
        </authorList>
    </citation>
    <scope>NUCLEOTIDE SEQUENCE [LARGE SCALE GENOMIC DNA]</scope>
    <source>
        <strain evidence="4">SMRU158</strain>
        <strain evidence="3">SMRU328</strain>
        <strain evidence="5 10">SMRU975</strain>
        <strain evidence="9 11">type strain: N</strain>
    </source>
</reference>
<evidence type="ECO:0000313" key="7">
    <source>
        <dbReference type="EMBL" id="MTV76497.1"/>
    </source>
</evidence>
<dbReference type="InterPro" id="IPR014960">
    <property type="entry name" value="DUF1828"/>
</dbReference>
<dbReference type="Proteomes" id="UP000318940">
    <property type="component" value="Unassembled WGS sequence"/>
</dbReference>
<organism evidence="6 12">
    <name type="scientific">Streptococcus pneumoniae</name>
    <dbReference type="NCBI Taxonomy" id="1313"/>
    <lineage>
        <taxon>Bacteria</taxon>
        <taxon>Bacillati</taxon>
        <taxon>Bacillota</taxon>
        <taxon>Bacilli</taxon>
        <taxon>Lactobacillales</taxon>
        <taxon>Streptococcaceae</taxon>
        <taxon>Streptococcus</taxon>
    </lineage>
</organism>
<dbReference type="Pfam" id="PF08862">
    <property type="entry name" value="DUF1829"/>
    <property type="match status" value="1"/>
</dbReference>
<evidence type="ECO:0000313" key="12">
    <source>
        <dbReference type="Proteomes" id="UP000046095"/>
    </source>
</evidence>
<dbReference type="InterPro" id="IPR014961">
    <property type="entry name" value="DUF1829"/>
</dbReference>
<dbReference type="AlphaFoldDB" id="A0A098Z6A7"/>
<proteinExistence type="predicted"/>
<evidence type="ECO:0000313" key="13">
    <source>
        <dbReference type="Proteomes" id="UP000318940"/>
    </source>
</evidence>
<protein>
    <submittedName>
        <fullName evidence="7">DUF1828 domain-containing protein</fullName>
    </submittedName>
    <submittedName>
        <fullName evidence="6">Domain of uncharacterized function DUF1828</fullName>
    </submittedName>
</protein>